<proteinExistence type="predicted"/>
<dbReference type="AlphaFoldDB" id="A0A537JV77"/>
<dbReference type="InterPro" id="IPR032710">
    <property type="entry name" value="NTF2-like_dom_sf"/>
</dbReference>
<reference evidence="2 3" key="1">
    <citation type="journal article" date="2019" name="Nat. Microbiol.">
        <title>Mediterranean grassland soil C-N compound turnover is dependent on rainfall and depth, and is mediated by genomically divergent microorganisms.</title>
        <authorList>
            <person name="Diamond S."/>
            <person name="Andeer P.F."/>
            <person name="Li Z."/>
            <person name="Crits-Christoph A."/>
            <person name="Burstein D."/>
            <person name="Anantharaman K."/>
            <person name="Lane K.R."/>
            <person name="Thomas B.C."/>
            <person name="Pan C."/>
            <person name="Northen T.R."/>
            <person name="Banfield J.F."/>
        </authorList>
    </citation>
    <scope>NUCLEOTIDE SEQUENCE [LARGE SCALE GENOMIC DNA]</scope>
    <source>
        <strain evidence="2">NP_3</strain>
    </source>
</reference>
<comment type="caution">
    <text evidence="2">The sequence shown here is derived from an EMBL/GenBank/DDBJ whole genome shotgun (WGS) entry which is preliminary data.</text>
</comment>
<dbReference type="EMBL" id="VBAK01000165">
    <property type="protein sequence ID" value="TMI87182.1"/>
    <property type="molecule type" value="Genomic_DNA"/>
</dbReference>
<evidence type="ECO:0000256" key="1">
    <source>
        <dbReference type="SAM" id="SignalP"/>
    </source>
</evidence>
<name>A0A537JV77_9BACT</name>
<sequence>MWRLAAGVILALIAGTALAGGSARAATPSFPDVPPWHWAYDSLIQVRDAGIVIGYPAPAGELIEISITQVYDAFTHTGARGAQAWAERFTYNRPADWPAPFLRAHLTGFSLSRLQTRVSGEVASAVFDATVTTRDGRSLSAPMRVQLRLRDGDWQVDYATLRAGAPWLTP</sequence>
<gene>
    <name evidence="2" type="ORF">E6H00_16320</name>
</gene>
<accession>A0A537JV77</accession>
<dbReference type="Proteomes" id="UP000318509">
    <property type="component" value="Unassembled WGS sequence"/>
</dbReference>
<keyword evidence="1" id="KW-0732">Signal</keyword>
<feature type="chain" id="PRO_5022186183" evidence="1">
    <location>
        <begin position="20"/>
        <end position="170"/>
    </location>
</feature>
<protein>
    <submittedName>
        <fullName evidence="2">Uncharacterized protein</fullName>
    </submittedName>
</protein>
<evidence type="ECO:0000313" key="2">
    <source>
        <dbReference type="EMBL" id="TMI87182.1"/>
    </source>
</evidence>
<evidence type="ECO:0000313" key="3">
    <source>
        <dbReference type="Proteomes" id="UP000318509"/>
    </source>
</evidence>
<dbReference type="SUPFAM" id="SSF54427">
    <property type="entry name" value="NTF2-like"/>
    <property type="match status" value="1"/>
</dbReference>
<feature type="signal peptide" evidence="1">
    <location>
        <begin position="1"/>
        <end position="19"/>
    </location>
</feature>
<organism evidence="2 3">
    <name type="scientific">Candidatus Segetimicrobium genomatis</name>
    <dbReference type="NCBI Taxonomy" id="2569760"/>
    <lineage>
        <taxon>Bacteria</taxon>
        <taxon>Bacillati</taxon>
        <taxon>Candidatus Sysuimicrobiota</taxon>
        <taxon>Candidatus Sysuimicrobiia</taxon>
        <taxon>Candidatus Sysuimicrobiales</taxon>
        <taxon>Candidatus Segetimicrobiaceae</taxon>
        <taxon>Candidatus Segetimicrobium</taxon>
    </lineage>
</organism>